<feature type="region of interest" description="Disordered" evidence="2">
    <location>
        <begin position="942"/>
        <end position="1012"/>
    </location>
</feature>
<feature type="compositionally biased region" description="Basic and acidic residues" evidence="2">
    <location>
        <begin position="381"/>
        <end position="394"/>
    </location>
</feature>
<keyword evidence="4" id="KW-1185">Reference proteome</keyword>
<dbReference type="PANTHER" id="PTHR15489">
    <property type="entry name" value="CASPASE 8 ASSOCIATED PROTEIN 2"/>
    <property type="match status" value="1"/>
</dbReference>
<feature type="compositionally biased region" description="Polar residues" evidence="2">
    <location>
        <begin position="826"/>
        <end position="843"/>
    </location>
</feature>
<dbReference type="GO" id="GO:0005739">
    <property type="term" value="C:mitochondrion"/>
    <property type="evidence" value="ECO:0007669"/>
    <property type="project" value="TreeGrafter"/>
</dbReference>
<evidence type="ECO:0000313" key="3">
    <source>
        <dbReference type="Ensembl" id="ENSKMAP00000013805.1"/>
    </source>
</evidence>
<feature type="compositionally biased region" description="Basic and acidic residues" evidence="2">
    <location>
        <begin position="1669"/>
        <end position="1685"/>
    </location>
</feature>
<dbReference type="STRING" id="37003.ENSKMAP00000013805"/>
<feature type="region of interest" description="Disordered" evidence="2">
    <location>
        <begin position="1152"/>
        <end position="1185"/>
    </location>
</feature>
<feature type="coiled-coil region" evidence="1">
    <location>
        <begin position="64"/>
        <end position="105"/>
    </location>
</feature>
<feature type="region of interest" description="Disordered" evidence="2">
    <location>
        <begin position="826"/>
        <end position="845"/>
    </location>
</feature>
<dbReference type="OMA" id="HEKCKQQ"/>
<dbReference type="GO" id="GO:0008625">
    <property type="term" value="P:extrinsic apoptotic signaling pathway via death domain receptors"/>
    <property type="evidence" value="ECO:0007669"/>
    <property type="project" value="TreeGrafter"/>
</dbReference>
<feature type="compositionally biased region" description="Acidic residues" evidence="2">
    <location>
        <begin position="942"/>
        <end position="954"/>
    </location>
</feature>
<evidence type="ECO:0000256" key="1">
    <source>
        <dbReference type="SAM" id="Coils"/>
    </source>
</evidence>
<feature type="compositionally biased region" description="Polar residues" evidence="2">
    <location>
        <begin position="796"/>
        <end position="805"/>
    </location>
</feature>
<feature type="region of interest" description="Disordered" evidence="2">
    <location>
        <begin position="1632"/>
        <end position="1752"/>
    </location>
</feature>
<feature type="compositionally biased region" description="Basic residues" evidence="2">
    <location>
        <begin position="1697"/>
        <end position="1717"/>
    </location>
</feature>
<organism evidence="3 4">
    <name type="scientific">Kryptolebias marmoratus</name>
    <name type="common">Mangrove killifish</name>
    <name type="synonym">Rivulus marmoratus</name>
    <dbReference type="NCBI Taxonomy" id="37003"/>
    <lineage>
        <taxon>Eukaryota</taxon>
        <taxon>Metazoa</taxon>
        <taxon>Chordata</taxon>
        <taxon>Craniata</taxon>
        <taxon>Vertebrata</taxon>
        <taxon>Euteleostomi</taxon>
        <taxon>Actinopterygii</taxon>
        <taxon>Neopterygii</taxon>
        <taxon>Teleostei</taxon>
        <taxon>Neoteleostei</taxon>
        <taxon>Acanthomorphata</taxon>
        <taxon>Ovalentaria</taxon>
        <taxon>Atherinomorphae</taxon>
        <taxon>Cyprinodontiformes</taxon>
        <taxon>Rivulidae</taxon>
        <taxon>Kryptolebias</taxon>
    </lineage>
</organism>
<feature type="compositionally biased region" description="Polar residues" evidence="2">
    <location>
        <begin position="1166"/>
        <end position="1185"/>
    </location>
</feature>
<feature type="compositionally biased region" description="Basic and acidic residues" evidence="2">
    <location>
        <begin position="1152"/>
        <end position="1165"/>
    </location>
</feature>
<reference evidence="3" key="1">
    <citation type="submission" date="2025-08" db="UniProtKB">
        <authorList>
            <consortium name="Ensembl"/>
        </authorList>
    </citation>
    <scope>IDENTIFICATION</scope>
</reference>
<feature type="compositionally biased region" description="Basic and acidic residues" evidence="2">
    <location>
        <begin position="986"/>
        <end position="1001"/>
    </location>
</feature>
<feature type="compositionally biased region" description="Polar residues" evidence="2">
    <location>
        <begin position="1686"/>
        <end position="1695"/>
    </location>
</feature>
<dbReference type="GO" id="GO:0003714">
    <property type="term" value="F:transcription corepressor activity"/>
    <property type="evidence" value="ECO:0007669"/>
    <property type="project" value="TreeGrafter"/>
</dbReference>
<evidence type="ECO:0000313" key="4">
    <source>
        <dbReference type="Proteomes" id="UP000264800"/>
    </source>
</evidence>
<feature type="compositionally biased region" description="Basic and acidic residues" evidence="2">
    <location>
        <begin position="208"/>
        <end position="279"/>
    </location>
</feature>
<dbReference type="Ensembl" id="ENSKMAT00000014013.1">
    <property type="protein sequence ID" value="ENSKMAP00000013805.1"/>
    <property type="gene ID" value="ENSKMAG00000010354.1"/>
</dbReference>
<keyword evidence="1" id="KW-0175">Coiled coil</keyword>
<evidence type="ECO:0000256" key="2">
    <source>
        <dbReference type="SAM" id="MobiDB-lite"/>
    </source>
</evidence>
<feature type="compositionally biased region" description="Basic and acidic residues" evidence="2">
    <location>
        <begin position="338"/>
        <end position="358"/>
    </location>
</feature>
<feature type="compositionally biased region" description="Pro residues" evidence="2">
    <location>
        <begin position="161"/>
        <end position="171"/>
    </location>
</feature>
<name>A0A3Q3ACM2_KRYMA</name>
<dbReference type="PANTHER" id="PTHR15489:SF2">
    <property type="entry name" value="CASP8-ASSOCIATED PROTEIN 2"/>
    <property type="match status" value="1"/>
</dbReference>
<dbReference type="Gene3D" id="1.10.10.60">
    <property type="entry name" value="Homeodomain-like"/>
    <property type="match status" value="1"/>
</dbReference>
<accession>A0A3Q3ACM2</accession>
<dbReference type="Proteomes" id="UP000264800">
    <property type="component" value="Unplaced"/>
</dbReference>
<dbReference type="GeneTree" id="ENSGT00620000088063"/>
<feature type="compositionally biased region" description="Basic and acidic residues" evidence="2">
    <location>
        <begin position="1632"/>
        <end position="1641"/>
    </location>
</feature>
<protein>
    <submittedName>
        <fullName evidence="3">Caspase 8 associated protein 2</fullName>
    </submittedName>
</protein>
<reference evidence="3" key="2">
    <citation type="submission" date="2025-09" db="UniProtKB">
        <authorList>
            <consortium name="Ensembl"/>
        </authorList>
    </citation>
    <scope>IDENTIFICATION</scope>
</reference>
<proteinExistence type="predicted"/>
<dbReference type="InterPro" id="IPR039674">
    <property type="entry name" value="FLASH"/>
</dbReference>
<dbReference type="GO" id="GO:0036337">
    <property type="term" value="P:Fas signaling pathway"/>
    <property type="evidence" value="ECO:0007669"/>
    <property type="project" value="TreeGrafter"/>
</dbReference>
<feature type="region of interest" description="Disordered" evidence="2">
    <location>
        <begin position="155"/>
        <end position="426"/>
    </location>
</feature>
<feature type="compositionally biased region" description="Low complexity" evidence="2">
    <location>
        <begin position="195"/>
        <end position="205"/>
    </location>
</feature>
<dbReference type="GO" id="GO:0016605">
    <property type="term" value="C:PML body"/>
    <property type="evidence" value="ECO:0007669"/>
    <property type="project" value="TreeGrafter"/>
</dbReference>
<feature type="region of interest" description="Disordered" evidence="2">
    <location>
        <begin position="796"/>
        <end position="817"/>
    </location>
</feature>
<dbReference type="Pfam" id="PF21227">
    <property type="entry name" value="Myb_DNA-binding_7"/>
    <property type="match status" value="1"/>
</dbReference>
<sequence length="1806" mass="201387">MESSDASDSMIPAVSEDSVDIYDGLDVGVCTTEEKSPVNSELKESLDLYEDIVAEEHLSRTSSYTDLKSRFQAAQNQIKGLRRRLEQMETQNTGLSKENICLKKNISALLRTARQEVMRKDAEIQKLTQWTERGYHNRQFRTKSLQNLNSSTILPISRPTLLPPPSPPPPFSSSQSREDHLSGHLCQSSRKERSSSTSSRSAKSSPHVKRDTKDTDKQSSLDKQRFRGREEKCSGQKLSEPTDKRPRDCSRPNKDSRSSEKESSHREDNATGRKYDSPKNQRSSYVKGQWQPARAKSSSQESLHRRRSSSINKRGGILDQRPDKSKMVTSDCDNVSPEYKKIKSNHKPERHSYLKDQKNSSSHQHVEASGNFHKETKKYRQKDYQRKDDRGHKGETKRRHNTSRNMSEASKKHDKWKPKDLNKGNVDLSASNRQERVHEVVKGLSDQTKMDEKNSVNENNPNRKLCFMETLNLTLSPNKKPLQPMDGSSNVLTSVENDIKNEQAEEDSQANMEDMCIIDELEIDPKYVTEQYPDNLKVLSPESVHKKVVDVKSVQEKDKILSDIAGSAVQTILSHSQSLDTSENQMTEHLIPKCTDYSSLKAKNSLKHNEDTIELVSNSHVTEPERLHVINKSHPSNMAGSISKHHRHSTLQNIQPRNVIDPTSGVKEHGVADLDEIPVPLKVSQNTSVEVAVSSHSEDSNVFEGKGEKASLCSSHLCEQDFCPPSTSITREKEKDCCGLQDGTKAVDFVSSTISLDSFPQEGVSLTEAIYVLTQVNVDASKSSIATNHPSSSTDCIGVSKVSSTTEEEPLPEKYSIPTVTPKKSFSASKIQGTNMKTSSSVPSLHDEDSMMCTLNNLKKIPDAISPLRSPVRITKQSLVYVQNKPGHVKSLQKDFLITSDPSSKKLDINKENKYPGSTCNHDTENLVNEVSDLPLSLSDTELEEGEILSESEETALSLPVPAAKRPKLTDPVRNKPSSPSVLKRKSGERPDALKETHETDSVSTHSPRSRFKTVCPAGSRDSFFTIEEVMETFKLVRSEIRKKYMKLHKTFPKKSFYGVMDNFEKSFLEFVDGADFGQLCCQVEELKSKLKKQISSVFIKVINNGIVKRIFEQQAVDLKQKLWDFVDVQVDYLFKDIHTILKNLCKTAKSPAKEKRSGEERKESQQTPANNLQKDPHSPSSSLNQINSCAVIPYKTGLGSRGKDIRMTCAEKDGNAILPLPNHQNAQTLVENLHCTNLPSTPEKNKITSLVVSQNCSMVDKTDFELLTEQQTSSLTYNLVRDSQMGEIFKCLLQGSDLLESSGITGDHTAWSLGTPRKDEERFLSITTPSIFTSPSKFDTPNKLIAAWSSISPRKIIPPRVKDQMPLNPALFDESCLLEVPSERVLLQTSQKSYSILAEDLAVSLTLPSPLKSDSHLSFLQPSSLSMQMSTPDSVISAHISEDALLDEEDATEQDIHLALDTDISSSSSSSSMITEIPATPFVFKFEVPMKALVMEKSNDHFIVKIRQANMNADISQTANENFSGTVTNQNQQCTGNVVSAKESEAASLSSGLPSENISNCDQEDICITLPKSITLLNHPPHKSQGSSTQQNPSKDCFTEECGKNLPCYLPTDNSQIRYSSTSHHYTVMDDNTKSQEHTKVSPSESSNRLKHATEIPVASQQSQAHVFDLERDDTGGSKFEKSFTIDTSASPKTVQKGHNKISKRKKPQEKMKSKRSRNEEEESQGESCSSKKNEFKSSLAALSPSRVSAKNVVKKKGEVVMAWTRDEDRTILVDLKTNGASRETFSALSEKLNKPSGQVNSQSP</sequence>